<dbReference type="EMBL" id="BBRZ01000075">
    <property type="protein sequence ID" value="GAM58129.1"/>
    <property type="molecule type" value="Genomic_DNA"/>
</dbReference>
<dbReference type="AlphaFoldDB" id="A0A0B8P572"/>
<dbReference type="GO" id="GO:0005886">
    <property type="term" value="C:plasma membrane"/>
    <property type="evidence" value="ECO:0007669"/>
    <property type="project" value="UniProtKB-SubCell"/>
</dbReference>
<keyword evidence="3" id="KW-1003">Cell membrane</keyword>
<evidence type="ECO:0000256" key="3">
    <source>
        <dbReference type="ARBA" id="ARBA00022475"/>
    </source>
</evidence>
<protein>
    <submittedName>
        <fullName evidence="7">Ribose ABC transport system</fullName>
    </submittedName>
</protein>
<comment type="subcellular location">
    <subcellularLocation>
        <location evidence="1">Cell inner membrane</location>
        <topology evidence="1">Multi-pass membrane protein</topology>
    </subcellularLocation>
</comment>
<dbReference type="CDD" id="cd06579">
    <property type="entry name" value="TM_PBP1_transp_AraH_like"/>
    <property type="match status" value="1"/>
</dbReference>
<gene>
    <name evidence="7" type="ORF">JCM19231_3683</name>
</gene>
<evidence type="ECO:0000256" key="2">
    <source>
        <dbReference type="ARBA" id="ARBA00007942"/>
    </source>
</evidence>
<evidence type="ECO:0000256" key="6">
    <source>
        <dbReference type="ARBA" id="ARBA00023136"/>
    </source>
</evidence>
<sequence>MIDNIQSSNVTENKNKSNQVLALPITKALVALLGILAIGMLFDGGGSFFKFNTHTEMLGFVSRYAILAFGMTLVIITGGIDLSVGSVLGLSAVSFSLLTIHFGVPGYLAIPLCIAIGMSCGLVSGTLIGKFKLQPFIVTLAMMVFARGLAKVFSGGQKVSTAVQIDGEYHFVEEPAIFETLSGKVFGDTIFTATIIAAIVALFCWILLSRMRFGRYLYAIGGNEESARLSGIPIIKTKLIAYGICGALAALAGVLQAAMETQGDPEAGIAYELQAIAIVVIGGTSLMGGRGAITLTVIGALIIGYLEKILSINAVPESYRLMLTGLIIVGAVLFQRSKRGS</sequence>
<proteinExistence type="inferred from homology"/>
<evidence type="ECO:0000256" key="4">
    <source>
        <dbReference type="ARBA" id="ARBA00022692"/>
    </source>
</evidence>
<keyword evidence="8" id="KW-1185">Reference proteome</keyword>
<dbReference type="Proteomes" id="UP000031671">
    <property type="component" value="Unassembled WGS sequence"/>
</dbReference>
<evidence type="ECO:0000313" key="7">
    <source>
        <dbReference type="EMBL" id="GAM58129.1"/>
    </source>
</evidence>
<keyword evidence="5" id="KW-1133">Transmembrane helix</keyword>
<comment type="caution">
    <text evidence="7">The sequence shown here is derived from an EMBL/GenBank/DDBJ whole genome shotgun (WGS) entry which is preliminary data.</text>
</comment>
<dbReference type="PANTHER" id="PTHR32196:SF19">
    <property type="entry name" value="GALACTOFURANOSE TRANSPORTER PERMEASE PROTEIN YTFT"/>
    <property type="match status" value="1"/>
</dbReference>
<organism evidence="7 8">
    <name type="scientific">Vibrio ishigakensis</name>
    <dbReference type="NCBI Taxonomy" id="1481914"/>
    <lineage>
        <taxon>Bacteria</taxon>
        <taxon>Pseudomonadati</taxon>
        <taxon>Pseudomonadota</taxon>
        <taxon>Gammaproteobacteria</taxon>
        <taxon>Vibrionales</taxon>
        <taxon>Vibrionaceae</taxon>
        <taxon>Vibrio</taxon>
    </lineage>
</organism>
<dbReference type="Pfam" id="PF02653">
    <property type="entry name" value="BPD_transp_2"/>
    <property type="match status" value="1"/>
</dbReference>
<evidence type="ECO:0000256" key="5">
    <source>
        <dbReference type="ARBA" id="ARBA00022989"/>
    </source>
</evidence>
<reference evidence="7 8" key="2">
    <citation type="submission" date="2015-01" db="EMBL/GenBank/DDBJ databases">
        <authorList>
            <consortium name="NBRP consortium"/>
            <person name="Sawabe T."/>
            <person name="Meirelles P."/>
            <person name="Feng G."/>
            <person name="Sayaka M."/>
            <person name="Hattori M."/>
            <person name="Ohkuma M."/>
        </authorList>
    </citation>
    <scope>NUCLEOTIDE SEQUENCE [LARGE SCALE GENOMIC DNA]</scope>
    <source>
        <strain evidence="8">JCM 19231</strain>
    </source>
</reference>
<dbReference type="InterPro" id="IPR001851">
    <property type="entry name" value="ABC_transp_permease"/>
</dbReference>
<accession>A0A0B8P572</accession>
<reference evidence="7 8" key="1">
    <citation type="submission" date="2015-01" db="EMBL/GenBank/DDBJ databases">
        <title>Vibrio sp. C1 JCM 19231 whole genome shotgun sequence.</title>
        <authorList>
            <person name="Sawabe T."/>
            <person name="Meirelles P."/>
            <person name="Feng G."/>
            <person name="Sayaka M."/>
            <person name="Hattori M."/>
            <person name="Ohkuma M."/>
        </authorList>
    </citation>
    <scope>NUCLEOTIDE SEQUENCE [LARGE SCALE GENOMIC DNA]</scope>
    <source>
        <strain evidence="8">JCM 19231</strain>
    </source>
</reference>
<dbReference type="RefSeq" id="WP_261833615.1">
    <property type="nucleotide sequence ID" value="NZ_AP024881.1"/>
</dbReference>
<name>A0A0B8P572_9VIBR</name>
<dbReference type="PANTHER" id="PTHR32196">
    <property type="entry name" value="ABC TRANSPORTER PERMEASE PROTEIN YPHD-RELATED-RELATED"/>
    <property type="match status" value="1"/>
</dbReference>
<evidence type="ECO:0000313" key="8">
    <source>
        <dbReference type="Proteomes" id="UP000031671"/>
    </source>
</evidence>
<keyword evidence="4" id="KW-0812">Transmembrane</keyword>
<dbReference type="GO" id="GO:0022857">
    <property type="term" value="F:transmembrane transporter activity"/>
    <property type="evidence" value="ECO:0007669"/>
    <property type="project" value="InterPro"/>
</dbReference>
<keyword evidence="6" id="KW-0472">Membrane</keyword>
<comment type="similarity">
    <text evidence="2">Belongs to the binding-protein-dependent transport system permease family. AraH/RbsC subfamily.</text>
</comment>
<evidence type="ECO:0000256" key="1">
    <source>
        <dbReference type="ARBA" id="ARBA00004429"/>
    </source>
</evidence>